<comment type="caution">
    <text evidence="1">The sequence shown here is derived from an EMBL/GenBank/DDBJ whole genome shotgun (WGS) entry which is preliminary data.</text>
</comment>
<dbReference type="PANTHER" id="PTHR47204:SF1">
    <property type="entry name" value="RIBONUCLEASE H2 SUBUNIT C"/>
    <property type="match status" value="1"/>
</dbReference>
<proteinExistence type="predicted"/>
<keyword evidence="2" id="KW-1185">Reference proteome</keyword>
<dbReference type="Pfam" id="PF08615">
    <property type="entry name" value="RNase_H2_suC"/>
    <property type="match status" value="1"/>
</dbReference>
<dbReference type="Proteomes" id="UP001648503">
    <property type="component" value="Unassembled WGS sequence"/>
</dbReference>
<dbReference type="Gene3D" id="2.40.128.680">
    <property type="match status" value="1"/>
</dbReference>
<protein>
    <submittedName>
        <fullName evidence="1">Uncharacterized protein</fullName>
    </submittedName>
</protein>
<dbReference type="InterPro" id="IPR013924">
    <property type="entry name" value="RNase_H2_suC"/>
</dbReference>
<dbReference type="PANTHER" id="PTHR47204">
    <property type="entry name" value="OS02G0168900 PROTEIN"/>
    <property type="match status" value="1"/>
</dbReference>
<dbReference type="CDD" id="cd09271">
    <property type="entry name" value="RNase_H2-C"/>
    <property type="match status" value="1"/>
</dbReference>
<accession>A0ABQ8F7V1</accession>
<evidence type="ECO:0000313" key="1">
    <source>
        <dbReference type="EMBL" id="KAH6593483.1"/>
    </source>
</evidence>
<gene>
    <name evidence="1" type="ORF">BASA50_007293</name>
</gene>
<sequence length="174" mass="18484">MSCLLDGRALSADHAATATPTTHVHLLPCHINHNGPACTDSYFIVHSNSDSTVTTATDTIGSTITDNTINTTTDNTTTTSVSSTFRGRGLNGIPLHAPLGYSFAVLTKSHSTSNNNSVDTLWRLQNSLPAISVWAHDQLPPSLPSEPLLNLPNWIQLAAEIHTPVTVAADPIPK</sequence>
<reference evidence="1 2" key="1">
    <citation type="submission" date="2021-02" db="EMBL/GenBank/DDBJ databases">
        <title>Variation within the Batrachochytrium salamandrivorans European outbreak.</title>
        <authorList>
            <person name="Kelly M."/>
            <person name="Pasmans F."/>
            <person name="Shea T.P."/>
            <person name="Munoz J.F."/>
            <person name="Carranza S."/>
            <person name="Cuomo C.A."/>
            <person name="Martel A."/>
        </authorList>
    </citation>
    <scope>NUCLEOTIDE SEQUENCE [LARGE SCALE GENOMIC DNA]</scope>
    <source>
        <strain evidence="1 2">AMFP18/2</strain>
    </source>
</reference>
<dbReference type="EMBL" id="JAFCIX010000354">
    <property type="protein sequence ID" value="KAH6593483.1"/>
    <property type="molecule type" value="Genomic_DNA"/>
</dbReference>
<name>A0ABQ8F7V1_9FUNG</name>
<evidence type="ECO:0000313" key="2">
    <source>
        <dbReference type="Proteomes" id="UP001648503"/>
    </source>
</evidence>
<organism evidence="1 2">
    <name type="scientific">Batrachochytrium salamandrivorans</name>
    <dbReference type="NCBI Taxonomy" id="1357716"/>
    <lineage>
        <taxon>Eukaryota</taxon>
        <taxon>Fungi</taxon>
        <taxon>Fungi incertae sedis</taxon>
        <taxon>Chytridiomycota</taxon>
        <taxon>Chytridiomycota incertae sedis</taxon>
        <taxon>Chytridiomycetes</taxon>
        <taxon>Rhizophydiales</taxon>
        <taxon>Rhizophydiales incertae sedis</taxon>
        <taxon>Batrachochytrium</taxon>
    </lineage>
</organism>